<dbReference type="AlphaFoldDB" id="A0A4P6YEM4"/>
<protein>
    <submittedName>
        <fullName evidence="3">DUF4397 domain-containing protein</fullName>
    </submittedName>
</protein>
<keyword evidence="4" id="KW-1185">Reference proteome</keyword>
<evidence type="ECO:0000313" key="3">
    <source>
        <dbReference type="EMBL" id="QBN19245.1"/>
    </source>
</evidence>
<dbReference type="Proteomes" id="UP000291124">
    <property type="component" value="Chromosome"/>
</dbReference>
<feature type="chain" id="PRO_5020502068" evidence="1">
    <location>
        <begin position="23"/>
        <end position="284"/>
    </location>
</feature>
<name>A0A4P6YEM4_9FLAO</name>
<gene>
    <name evidence="3" type="ORF">E1750_10665</name>
</gene>
<keyword evidence="1" id="KW-0732">Signal</keyword>
<organism evidence="3 4">
    <name type="scientific">Flavobacterium nackdongense</name>
    <dbReference type="NCBI Taxonomy" id="2547394"/>
    <lineage>
        <taxon>Bacteria</taxon>
        <taxon>Pseudomonadati</taxon>
        <taxon>Bacteroidota</taxon>
        <taxon>Flavobacteriia</taxon>
        <taxon>Flavobacteriales</taxon>
        <taxon>Flavobacteriaceae</taxon>
        <taxon>Flavobacterium</taxon>
    </lineage>
</organism>
<dbReference type="KEGG" id="fnk:E1750_10665"/>
<dbReference type="RefSeq" id="WP_133276764.1">
    <property type="nucleotide sequence ID" value="NZ_CP037933.1"/>
</dbReference>
<dbReference type="InterPro" id="IPR025510">
    <property type="entry name" value="DUF4397"/>
</dbReference>
<sequence>MKNKFIKLTRALLPALVGIALLSCDDEHVFQQLEQPVAENAASVKFIHTAVGPAGTNFTINYFGNDNVKYTPVAISTGLPVGFGIGGTFPASINYSSVLAGNQKMKVVIPATTTVPESLLLTQDLNLEAGKRYSNFLVGFPTYTNYTIADDFSVASNSTLCYVRFINAITNTPTAGYDLVVTKTVPATSTTPSVVKEVAKFSNIGYLAGSTAFIAMEPNLQTESIAYAVQLRTAGTTTVIASTTITPRSSRIYTFFSRGFVGGLSAGAPSTTVNVPAITFYTNR</sequence>
<evidence type="ECO:0000313" key="4">
    <source>
        <dbReference type="Proteomes" id="UP000291124"/>
    </source>
</evidence>
<dbReference type="Pfam" id="PF14344">
    <property type="entry name" value="DUF4397"/>
    <property type="match status" value="1"/>
</dbReference>
<feature type="domain" description="DUF4397" evidence="2">
    <location>
        <begin position="44"/>
        <end position="174"/>
    </location>
</feature>
<accession>A0A4P6YEM4</accession>
<reference evidence="4" key="1">
    <citation type="submission" date="2019-03" db="EMBL/GenBank/DDBJ databases">
        <title>Flavobacterium sp.</title>
        <authorList>
            <person name="Kim H."/>
        </authorList>
    </citation>
    <scope>NUCLEOTIDE SEQUENCE [LARGE SCALE GENOMIC DNA]</scope>
    <source>
        <strain evidence="4">GS13</strain>
    </source>
</reference>
<proteinExistence type="predicted"/>
<evidence type="ECO:0000259" key="2">
    <source>
        <dbReference type="Pfam" id="PF14344"/>
    </source>
</evidence>
<dbReference type="EMBL" id="CP037933">
    <property type="protein sequence ID" value="QBN19245.1"/>
    <property type="molecule type" value="Genomic_DNA"/>
</dbReference>
<evidence type="ECO:0000256" key="1">
    <source>
        <dbReference type="SAM" id="SignalP"/>
    </source>
</evidence>
<feature type="signal peptide" evidence="1">
    <location>
        <begin position="1"/>
        <end position="22"/>
    </location>
</feature>
<dbReference type="PROSITE" id="PS51257">
    <property type="entry name" value="PROKAR_LIPOPROTEIN"/>
    <property type="match status" value="1"/>
</dbReference>
<dbReference type="OrthoDB" id="9792011at2"/>